<gene>
    <name evidence="1" type="ORF">ACFP3V_29870</name>
</gene>
<dbReference type="Proteomes" id="UP001596174">
    <property type="component" value="Unassembled WGS sequence"/>
</dbReference>
<evidence type="ECO:0000313" key="2">
    <source>
        <dbReference type="Proteomes" id="UP001596174"/>
    </source>
</evidence>
<dbReference type="EMBL" id="JBHSQJ010000162">
    <property type="protein sequence ID" value="MFC5911399.1"/>
    <property type="molecule type" value="Genomic_DNA"/>
</dbReference>
<dbReference type="SUPFAM" id="SSF51905">
    <property type="entry name" value="FAD/NAD(P)-binding domain"/>
    <property type="match status" value="1"/>
</dbReference>
<reference evidence="2" key="1">
    <citation type="journal article" date="2019" name="Int. J. Syst. Evol. Microbiol.">
        <title>The Global Catalogue of Microorganisms (GCM) 10K type strain sequencing project: providing services to taxonomists for standard genome sequencing and annotation.</title>
        <authorList>
            <consortium name="The Broad Institute Genomics Platform"/>
            <consortium name="The Broad Institute Genome Sequencing Center for Infectious Disease"/>
            <person name="Wu L."/>
            <person name="Ma J."/>
        </authorList>
    </citation>
    <scope>NUCLEOTIDE SEQUENCE [LARGE SCALE GENOMIC DNA]</scope>
    <source>
        <strain evidence="2">JCM 4816</strain>
    </source>
</reference>
<dbReference type="RefSeq" id="WP_380590290.1">
    <property type="nucleotide sequence ID" value="NZ_JBHSQJ010000162.1"/>
</dbReference>
<dbReference type="Gene3D" id="3.50.50.60">
    <property type="entry name" value="FAD/NAD(P)-binding domain"/>
    <property type="match status" value="1"/>
</dbReference>
<name>A0ABW1G9D7_9ACTN</name>
<comment type="caution">
    <text evidence="1">The sequence shown here is derived from an EMBL/GenBank/DDBJ whole genome shotgun (WGS) entry which is preliminary data.</text>
</comment>
<dbReference type="InterPro" id="IPR036188">
    <property type="entry name" value="FAD/NAD-bd_sf"/>
</dbReference>
<keyword evidence="2" id="KW-1185">Reference proteome</keyword>
<proteinExistence type="predicted"/>
<evidence type="ECO:0000313" key="1">
    <source>
        <dbReference type="EMBL" id="MFC5911399.1"/>
    </source>
</evidence>
<organism evidence="1 2">
    <name type="scientific">Streptacidiphilus monticola</name>
    <dbReference type="NCBI Taxonomy" id="2161674"/>
    <lineage>
        <taxon>Bacteria</taxon>
        <taxon>Bacillati</taxon>
        <taxon>Actinomycetota</taxon>
        <taxon>Actinomycetes</taxon>
        <taxon>Kitasatosporales</taxon>
        <taxon>Streptomycetaceae</taxon>
        <taxon>Streptacidiphilus</taxon>
    </lineage>
</organism>
<evidence type="ECO:0008006" key="3">
    <source>
        <dbReference type="Google" id="ProtNLM"/>
    </source>
</evidence>
<accession>A0ABW1G9D7</accession>
<sequence length="247" mass="26980">MFPSDNGYFAVALTVSVEDPTRRSLQDPQVFDAAARIFPAGRDWLSLDHRPVTPVHVMAGLNNQWTALVDDYGPQVTGLISAGDSAIHTNPTLGQGIPLALRAAEWIARHDLSDPDLTTSYHQWRVDHLKPWFDAQAAADRANQERLRAGVHGAPPPPVTGDALLHAALPACARDDLEVARVRAQVRHLLLTPDQALAQPHIRTRVQAWLRSNPHFDGVPEGPDRSLWDEATRIHPSTAGQTAASGM</sequence>
<protein>
    <recommendedName>
        <fullName evidence="3">FAD-binding domain-containing protein</fullName>
    </recommendedName>
</protein>